<proteinExistence type="predicted"/>
<dbReference type="RefSeq" id="WP_205258188.1">
    <property type="nucleotide sequence ID" value="NZ_BAAAPV010000002.1"/>
</dbReference>
<evidence type="ECO:0000313" key="2">
    <source>
        <dbReference type="Proteomes" id="UP000663801"/>
    </source>
</evidence>
<dbReference type="Pfam" id="PF07366">
    <property type="entry name" value="SnoaL"/>
    <property type="match status" value="1"/>
</dbReference>
<dbReference type="InterPro" id="IPR032710">
    <property type="entry name" value="NTF2-like_dom_sf"/>
</dbReference>
<dbReference type="Proteomes" id="UP000663801">
    <property type="component" value="Unassembled WGS sequence"/>
</dbReference>
<comment type="caution">
    <text evidence="1">The sequence shown here is derived from an EMBL/GenBank/DDBJ whole genome shotgun (WGS) entry which is preliminary data.</text>
</comment>
<sequence>MTDLADRYRAYLDCLNARELDRLGEHVREDVQHNGNAFGLAGYRDMLRDDFRRIPDLRFEIEMLVVDESHVAARLVFDCAPVGEFLGLPVHGRRVRFHENVLYTYRDGRIADVRSVIDTVAIAAQLAGG</sequence>
<dbReference type="InterPro" id="IPR009959">
    <property type="entry name" value="Cyclase_SnoaL-like"/>
</dbReference>
<evidence type="ECO:0000313" key="1">
    <source>
        <dbReference type="EMBL" id="MBM9478073.1"/>
    </source>
</evidence>
<accession>A0A938YRV6</accession>
<dbReference type="PANTHER" id="PTHR38436">
    <property type="entry name" value="POLYKETIDE CYCLASE SNOAL-LIKE DOMAIN"/>
    <property type="match status" value="1"/>
</dbReference>
<name>A0A938YRV6_9ACTN</name>
<reference evidence="1" key="1">
    <citation type="submission" date="2021-01" db="EMBL/GenBank/DDBJ databases">
        <title>KCTC 19127 draft genome.</title>
        <authorList>
            <person name="An D."/>
        </authorList>
    </citation>
    <scope>NUCLEOTIDE SEQUENCE</scope>
    <source>
        <strain evidence="1">KCTC 19127</strain>
    </source>
</reference>
<protein>
    <submittedName>
        <fullName evidence="1">Ester cyclase</fullName>
    </submittedName>
</protein>
<organism evidence="1 2">
    <name type="scientific">Nakamurella flavida</name>
    <dbReference type="NCBI Taxonomy" id="363630"/>
    <lineage>
        <taxon>Bacteria</taxon>
        <taxon>Bacillati</taxon>
        <taxon>Actinomycetota</taxon>
        <taxon>Actinomycetes</taxon>
        <taxon>Nakamurellales</taxon>
        <taxon>Nakamurellaceae</taxon>
        <taxon>Nakamurella</taxon>
    </lineage>
</organism>
<dbReference type="GO" id="GO:0030638">
    <property type="term" value="P:polyketide metabolic process"/>
    <property type="evidence" value="ECO:0007669"/>
    <property type="project" value="InterPro"/>
</dbReference>
<keyword evidence="2" id="KW-1185">Reference proteome</keyword>
<dbReference type="EMBL" id="JAERWL010000014">
    <property type="protein sequence ID" value="MBM9478073.1"/>
    <property type="molecule type" value="Genomic_DNA"/>
</dbReference>
<dbReference type="Gene3D" id="3.10.450.50">
    <property type="match status" value="1"/>
</dbReference>
<dbReference type="SUPFAM" id="SSF54427">
    <property type="entry name" value="NTF2-like"/>
    <property type="match status" value="1"/>
</dbReference>
<dbReference type="PANTHER" id="PTHR38436:SF1">
    <property type="entry name" value="ESTER CYCLASE"/>
    <property type="match status" value="1"/>
</dbReference>
<gene>
    <name evidence="1" type="ORF">JL107_16610</name>
</gene>
<dbReference type="AlphaFoldDB" id="A0A938YRV6"/>